<sequence>MLQLFKERGFWELFLGAGSFL</sequence>
<comment type="caution">
    <text evidence="1">The sequence shown here is derived from an EMBL/GenBank/DDBJ whole genome shotgun (WGS) entry which is preliminary data.</text>
</comment>
<proteinExistence type="predicted"/>
<evidence type="ECO:0000313" key="1">
    <source>
        <dbReference type="EMBL" id="MBA0767710.1"/>
    </source>
</evidence>
<keyword evidence="2" id="KW-1185">Reference proteome</keyword>
<protein>
    <submittedName>
        <fullName evidence="1">Uncharacterized protein</fullName>
    </submittedName>
</protein>
<dbReference type="EMBL" id="JABEZW010000006">
    <property type="protein sequence ID" value="MBA0767710.1"/>
    <property type="molecule type" value="Genomic_DNA"/>
</dbReference>
<organism evidence="1 2">
    <name type="scientific">Gossypium trilobum</name>
    <dbReference type="NCBI Taxonomy" id="34281"/>
    <lineage>
        <taxon>Eukaryota</taxon>
        <taxon>Viridiplantae</taxon>
        <taxon>Streptophyta</taxon>
        <taxon>Embryophyta</taxon>
        <taxon>Tracheophyta</taxon>
        <taxon>Spermatophyta</taxon>
        <taxon>Magnoliopsida</taxon>
        <taxon>eudicotyledons</taxon>
        <taxon>Gunneridae</taxon>
        <taxon>Pentapetalae</taxon>
        <taxon>rosids</taxon>
        <taxon>malvids</taxon>
        <taxon>Malvales</taxon>
        <taxon>Malvaceae</taxon>
        <taxon>Malvoideae</taxon>
        <taxon>Gossypium</taxon>
    </lineage>
</organism>
<reference evidence="1 2" key="1">
    <citation type="journal article" date="2019" name="Genome Biol. Evol.">
        <title>Insights into the evolution of the New World diploid cottons (Gossypium, subgenus Houzingenia) based on genome sequencing.</title>
        <authorList>
            <person name="Grover C.E."/>
            <person name="Arick M.A. 2nd"/>
            <person name="Thrash A."/>
            <person name="Conover J.L."/>
            <person name="Sanders W.S."/>
            <person name="Peterson D.G."/>
            <person name="Frelichowski J.E."/>
            <person name="Scheffler J.A."/>
            <person name="Scheffler B.E."/>
            <person name="Wendel J.F."/>
        </authorList>
    </citation>
    <scope>NUCLEOTIDE SEQUENCE [LARGE SCALE GENOMIC DNA]</scope>
    <source>
        <strain evidence="1">8</strain>
        <tissue evidence="1">Leaf</tissue>
    </source>
</reference>
<dbReference type="Proteomes" id="UP000593568">
    <property type="component" value="Unassembled WGS sequence"/>
</dbReference>
<name>A0A7J9E3Y6_9ROSI</name>
<gene>
    <name evidence="1" type="ORF">Gotri_016570</name>
</gene>
<evidence type="ECO:0000313" key="2">
    <source>
        <dbReference type="Proteomes" id="UP000593568"/>
    </source>
</evidence>
<dbReference type="AlphaFoldDB" id="A0A7J9E3Y6"/>
<accession>A0A7J9E3Y6</accession>